<dbReference type="GO" id="GO:0005524">
    <property type="term" value="F:ATP binding"/>
    <property type="evidence" value="ECO:0007669"/>
    <property type="project" value="UniProtKB-UniRule"/>
</dbReference>
<gene>
    <name evidence="7" type="ORF">BGW38_000624</name>
</gene>
<dbReference type="PROSITE" id="PS50011">
    <property type="entry name" value="PROTEIN_KINASE_DOM"/>
    <property type="match status" value="1"/>
</dbReference>
<dbReference type="InterPro" id="IPR011009">
    <property type="entry name" value="Kinase-like_dom_sf"/>
</dbReference>
<evidence type="ECO:0000313" key="8">
    <source>
        <dbReference type="Proteomes" id="UP000780801"/>
    </source>
</evidence>
<keyword evidence="8" id="KW-1185">Reference proteome</keyword>
<keyword evidence="2 3" id="KW-0067">ATP-binding</keyword>
<feature type="region of interest" description="Disordered" evidence="5">
    <location>
        <begin position="371"/>
        <end position="399"/>
    </location>
</feature>
<evidence type="ECO:0000259" key="6">
    <source>
        <dbReference type="PROSITE" id="PS50011"/>
    </source>
</evidence>
<dbReference type="CDD" id="cd05117">
    <property type="entry name" value="STKc_CAMK"/>
    <property type="match status" value="1"/>
</dbReference>
<keyword evidence="4" id="KW-0808">Transferase</keyword>
<dbReference type="InterPro" id="IPR008984">
    <property type="entry name" value="SMAD_FHA_dom_sf"/>
</dbReference>
<comment type="caution">
    <text evidence="7">The sequence shown here is derived from an EMBL/GenBank/DDBJ whole genome shotgun (WGS) entry which is preliminary data.</text>
</comment>
<keyword evidence="4" id="KW-0723">Serine/threonine-protein kinase</keyword>
<dbReference type="SUPFAM" id="SSF56112">
    <property type="entry name" value="Protein kinase-like (PK-like)"/>
    <property type="match status" value="1"/>
</dbReference>
<dbReference type="PROSITE" id="PS00107">
    <property type="entry name" value="PROTEIN_KINASE_ATP"/>
    <property type="match status" value="1"/>
</dbReference>
<keyword evidence="1 3" id="KW-0547">Nucleotide-binding</keyword>
<proteinExistence type="inferred from homology"/>
<reference evidence="7" key="1">
    <citation type="journal article" date="2020" name="Fungal Divers.">
        <title>Resolving the Mortierellaceae phylogeny through synthesis of multi-gene phylogenetics and phylogenomics.</title>
        <authorList>
            <person name="Vandepol N."/>
            <person name="Liber J."/>
            <person name="Desiro A."/>
            <person name="Na H."/>
            <person name="Kennedy M."/>
            <person name="Barry K."/>
            <person name="Grigoriev I.V."/>
            <person name="Miller A.N."/>
            <person name="O'Donnell K."/>
            <person name="Stajich J.E."/>
            <person name="Bonito G."/>
        </authorList>
    </citation>
    <scope>NUCLEOTIDE SEQUENCE</scope>
    <source>
        <strain evidence="7">KOD1015</strain>
    </source>
</reference>
<dbReference type="Gene3D" id="1.10.510.10">
    <property type="entry name" value="Transferase(Phosphotransferase) domain 1"/>
    <property type="match status" value="1"/>
</dbReference>
<evidence type="ECO:0000256" key="1">
    <source>
        <dbReference type="ARBA" id="ARBA00022741"/>
    </source>
</evidence>
<sequence length="399" mass="44863">MTVTMLEDAETQGMKDQVFLKNLSTTGTVVNQDTITADTQIELHDKDEIRFHNNTINTPESFANTYTIGKLLGSGKNANVYRATDKDTKVVYAGKVVMKDPRFTPKVAINLDREIAILMTINHVMSLYRVFNEERSYVLVTELAPYGELFDLIVEKERFTESEARHIFRQLLSGVQYLHARGIVHRDLKAENILVMDNQSLTVKISDFGLATFMGDRGYLETVCGTPQYLAPEILRREEYGKAVDMWSLGVILYISLCGFPPFSEDLGPPSMRIQVLSGKFEFFAPFWEDIGESAKSLVSSLLMLNPAERLSVDEALEHPWFNTQDLLPPSVSGGDEANTSVRGWVLRLRAERRLKGEYRKKRTWERLHRSLTGPSLPSPGSRLTRTGTVTGAGTSGTI</sequence>
<evidence type="ECO:0000256" key="4">
    <source>
        <dbReference type="RuleBase" id="RU000304"/>
    </source>
</evidence>
<dbReference type="AlphaFoldDB" id="A0A9P6KE22"/>
<dbReference type="FunFam" id="1.10.510.10:FF:000571">
    <property type="entry name" value="Maternal embryonic leucine zipper kinase"/>
    <property type="match status" value="1"/>
</dbReference>
<dbReference type="SUPFAM" id="SSF49879">
    <property type="entry name" value="SMAD/FHA domain"/>
    <property type="match status" value="1"/>
</dbReference>
<dbReference type="GO" id="GO:0004674">
    <property type="term" value="F:protein serine/threonine kinase activity"/>
    <property type="evidence" value="ECO:0007669"/>
    <property type="project" value="UniProtKB-KW"/>
</dbReference>
<name>A0A9P6KE22_9FUNG</name>
<feature type="domain" description="Protein kinase" evidence="6">
    <location>
        <begin position="66"/>
        <end position="322"/>
    </location>
</feature>
<organism evidence="7 8">
    <name type="scientific">Lunasporangiospora selenospora</name>
    <dbReference type="NCBI Taxonomy" id="979761"/>
    <lineage>
        <taxon>Eukaryota</taxon>
        <taxon>Fungi</taxon>
        <taxon>Fungi incertae sedis</taxon>
        <taxon>Mucoromycota</taxon>
        <taxon>Mortierellomycotina</taxon>
        <taxon>Mortierellomycetes</taxon>
        <taxon>Mortierellales</taxon>
        <taxon>Mortierellaceae</taxon>
        <taxon>Lunasporangiospora</taxon>
    </lineage>
</organism>
<evidence type="ECO:0000256" key="2">
    <source>
        <dbReference type="ARBA" id="ARBA00022840"/>
    </source>
</evidence>
<evidence type="ECO:0000313" key="7">
    <source>
        <dbReference type="EMBL" id="KAF9582114.1"/>
    </source>
</evidence>
<dbReference type="OrthoDB" id="407410at2759"/>
<dbReference type="SMART" id="SM00220">
    <property type="entry name" value="S_TKc"/>
    <property type="match status" value="1"/>
</dbReference>
<dbReference type="InterPro" id="IPR017441">
    <property type="entry name" value="Protein_kinase_ATP_BS"/>
</dbReference>
<evidence type="ECO:0000256" key="5">
    <source>
        <dbReference type="SAM" id="MobiDB-lite"/>
    </source>
</evidence>
<dbReference type="Proteomes" id="UP000780801">
    <property type="component" value="Unassembled WGS sequence"/>
</dbReference>
<dbReference type="PANTHER" id="PTHR24347">
    <property type="entry name" value="SERINE/THREONINE-PROTEIN KINASE"/>
    <property type="match status" value="1"/>
</dbReference>
<dbReference type="PROSITE" id="PS00108">
    <property type="entry name" value="PROTEIN_KINASE_ST"/>
    <property type="match status" value="1"/>
</dbReference>
<keyword evidence="4" id="KW-0418">Kinase</keyword>
<dbReference type="Pfam" id="PF00069">
    <property type="entry name" value="Pkinase"/>
    <property type="match status" value="1"/>
</dbReference>
<dbReference type="Gene3D" id="2.60.200.20">
    <property type="match status" value="1"/>
</dbReference>
<comment type="similarity">
    <text evidence="4">Belongs to the protein kinase superfamily.</text>
</comment>
<evidence type="ECO:0000256" key="3">
    <source>
        <dbReference type="PROSITE-ProRule" id="PRU10141"/>
    </source>
</evidence>
<protein>
    <recommendedName>
        <fullName evidence="6">Protein kinase domain-containing protein</fullName>
    </recommendedName>
</protein>
<accession>A0A9P6KE22</accession>
<dbReference type="InterPro" id="IPR008271">
    <property type="entry name" value="Ser/Thr_kinase_AS"/>
</dbReference>
<dbReference type="InterPro" id="IPR000719">
    <property type="entry name" value="Prot_kinase_dom"/>
</dbReference>
<feature type="binding site" evidence="3">
    <location>
        <position position="99"/>
    </location>
    <ligand>
        <name>ATP</name>
        <dbReference type="ChEBI" id="CHEBI:30616"/>
    </ligand>
</feature>
<dbReference type="EMBL" id="JAABOA010001177">
    <property type="protein sequence ID" value="KAF9582114.1"/>
    <property type="molecule type" value="Genomic_DNA"/>
</dbReference>